<reference evidence="1" key="1">
    <citation type="submission" date="2021-03" db="EMBL/GenBank/DDBJ databases">
        <title>Evolutionary priming and transition to the ectomycorrhizal habit in an iconic lineage of mushroom-forming fungi: is preadaptation a requirement?</title>
        <authorList>
            <consortium name="DOE Joint Genome Institute"/>
            <person name="Looney B.P."/>
            <person name="Miyauchi S."/>
            <person name="Morin E."/>
            <person name="Drula E."/>
            <person name="Courty P.E."/>
            <person name="Chicoki N."/>
            <person name="Fauchery L."/>
            <person name="Kohler A."/>
            <person name="Kuo A."/>
            <person name="LaButti K."/>
            <person name="Pangilinan J."/>
            <person name="Lipzen A."/>
            <person name="Riley R."/>
            <person name="Andreopoulos W."/>
            <person name="He G."/>
            <person name="Johnson J."/>
            <person name="Barry K.W."/>
            <person name="Grigoriev I.V."/>
            <person name="Nagy L."/>
            <person name="Hibbett D."/>
            <person name="Henrissat B."/>
            <person name="Matheny P.B."/>
            <person name="Labbe J."/>
            <person name="Martin A.F."/>
        </authorList>
    </citation>
    <scope>NUCLEOTIDE SEQUENCE</scope>
    <source>
        <strain evidence="1">BPL698</strain>
    </source>
</reference>
<gene>
    <name evidence="1" type="ORF">F5148DRAFT_195371</name>
</gene>
<keyword evidence="2" id="KW-1185">Reference proteome</keyword>
<sequence length="301" mass="33493">MYRRHTLKEHLQKYAPPVRHARCELSPVSTDAGGSGVEVPFAKVATLSEEVFHALRGDKGIPRSTSTNKAASKGLLPTKRNAGQEQAGTQTQSPSTQSLVFSYSTNLNFDLADLAYVKLILHAFRYPTYPVYGFLLGPAPTTGAPIEIVDAVPLYCSFNYPSRSLEDAFELVTHHASSRQLWVVGYYEAPVGEAFIYIADKYIVTKINEKFRALVALVFNREKLLDESGAALVSYAPIMPYSTTFSRLDGKLNFNRAVPDRAQHLILHNTPDIWDYSDYLRDNSAPFLTNDAVRAALRSLQ</sequence>
<comment type="caution">
    <text evidence="1">The sequence shown here is derived from an EMBL/GenBank/DDBJ whole genome shotgun (WGS) entry which is preliminary data.</text>
</comment>
<protein>
    <submittedName>
        <fullName evidence="1">Uncharacterized protein</fullName>
    </submittedName>
</protein>
<name>A0ACC0TR28_9AGAM</name>
<organism evidence="1 2">
    <name type="scientific">Russula earlei</name>
    <dbReference type="NCBI Taxonomy" id="71964"/>
    <lineage>
        <taxon>Eukaryota</taxon>
        <taxon>Fungi</taxon>
        <taxon>Dikarya</taxon>
        <taxon>Basidiomycota</taxon>
        <taxon>Agaricomycotina</taxon>
        <taxon>Agaricomycetes</taxon>
        <taxon>Russulales</taxon>
        <taxon>Russulaceae</taxon>
        <taxon>Russula</taxon>
    </lineage>
</organism>
<evidence type="ECO:0000313" key="1">
    <source>
        <dbReference type="EMBL" id="KAI9430496.1"/>
    </source>
</evidence>
<evidence type="ECO:0000313" key="2">
    <source>
        <dbReference type="Proteomes" id="UP001207468"/>
    </source>
</evidence>
<proteinExistence type="predicted"/>
<dbReference type="EMBL" id="JAGFNK010001562">
    <property type="protein sequence ID" value="KAI9430496.1"/>
    <property type="molecule type" value="Genomic_DNA"/>
</dbReference>
<accession>A0ACC0TR28</accession>
<dbReference type="Proteomes" id="UP001207468">
    <property type="component" value="Unassembled WGS sequence"/>
</dbReference>